<dbReference type="EMBL" id="SJPG01000001">
    <property type="protein sequence ID" value="TWT62265.1"/>
    <property type="molecule type" value="Genomic_DNA"/>
</dbReference>
<sequence>MSYLQIHQVIDRIQGLHTQFGRELAALVVPADDPQGQMILKTIRDCEKHFENRLLSSIIDQDPAIMETWVQFIPDEEIQGFFHKLDPAHAEYEEDLLVTTHMFFTSLSVFYHQIAQQLQGAEMVTFLEDLAKFTEEQNAMLAWKTRDSDLHVPHPMNKSISM</sequence>
<reference evidence="1 2" key="1">
    <citation type="submission" date="2019-02" db="EMBL/GenBank/DDBJ databases">
        <title>Deep-cultivation of Planctomycetes and their phenomic and genomic characterization uncovers novel biology.</title>
        <authorList>
            <person name="Wiegand S."/>
            <person name="Jogler M."/>
            <person name="Boedeker C."/>
            <person name="Pinto D."/>
            <person name="Vollmers J."/>
            <person name="Rivas-Marin E."/>
            <person name="Kohn T."/>
            <person name="Peeters S.H."/>
            <person name="Heuer A."/>
            <person name="Rast P."/>
            <person name="Oberbeckmann S."/>
            <person name="Bunk B."/>
            <person name="Jeske O."/>
            <person name="Meyerdierks A."/>
            <person name="Storesund J.E."/>
            <person name="Kallscheuer N."/>
            <person name="Luecker S."/>
            <person name="Lage O.M."/>
            <person name="Pohl T."/>
            <person name="Merkel B.J."/>
            <person name="Hornburger P."/>
            <person name="Mueller R.-W."/>
            <person name="Bruemmer F."/>
            <person name="Labrenz M."/>
            <person name="Spormann A.M."/>
            <person name="Op Den Camp H."/>
            <person name="Overmann J."/>
            <person name="Amann R."/>
            <person name="Jetten M.S.M."/>
            <person name="Mascher T."/>
            <person name="Medema M.H."/>
            <person name="Devos D.P."/>
            <person name="Kaster A.-K."/>
            <person name="Ovreas L."/>
            <person name="Rohde M."/>
            <person name="Galperin M.Y."/>
            <person name="Jogler C."/>
        </authorList>
    </citation>
    <scope>NUCLEOTIDE SEQUENCE [LARGE SCALE GENOMIC DNA]</scope>
    <source>
        <strain evidence="1 2">Pan54</strain>
    </source>
</reference>
<evidence type="ECO:0000313" key="1">
    <source>
        <dbReference type="EMBL" id="TWT62265.1"/>
    </source>
</evidence>
<name>A0A5C5XJH8_9PLAN</name>
<dbReference type="RefSeq" id="WP_146504145.1">
    <property type="nucleotide sequence ID" value="NZ_SJPG01000001.1"/>
</dbReference>
<evidence type="ECO:0000313" key="2">
    <source>
        <dbReference type="Proteomes" id="UP000316095"/>
    </source>
</evidence>
<dbReference type="AlphaFoldDB" id="A0A5C5XJH8"/>
<keyword evidence="2" id="KW-1185">Reference proteome</keyword>
<proteinExistence type="predicted"/>
<comment type="caution">
    <text evidence="1">The sequence shown here is derived from an EMBL/GenBank/DDBJ whole genome shotgun (WGS) entry which is preliminary data.</text>
</comment>
<dbReference type="Proteomes" id="UP000316095">
    <property type="component" value="Unassembled WGS sequence"/>
</dbReference>
<dbReference type="OrthoDB" id="289703at2"/>
<gene>
    <name evidence="1" type="ORF">Pan54_30060</name>
</gene>
<organism evidence="1 2">
    <name type="scientific">Rubinisphaera italica</name>
    <dbReference type="NCBI Taxonomy" id="2527969"/>
    <lineage>
        <taxon>Bacteria</taxon>
        <taxon>Pseudomonadati</taxon>
        <taxon>Planctomycetota</taxon>
        <taxon>Planctomycetia</taxon>
        <taxon>Planctomycetales</taxon>
        <taxon>Planctomycetaceae</taxon>
        <taxon>Rubinisphaera</taxon>
    </lineage>
</organism>
<protein>
    <submittedName>
        <fullName evidence="1">Uncharacterized protein</fullName>
    </submittedName>
</protein>
<accession>A0A5C5XJH8</accession>